<proteinExistence type="predicted"/>
<dbReference type="PANTHER" id="PTHR35190:SF1">
    <property type="entry name" value="PEPTIDASE C45 HYDROLASE DOMAIN-CONTAINING PROTEIN"/>
    <property type="match status" value="1"/>
</dbReference>
<sequence>MKKVVGMFAAFALMLQMGCGPAKDTLAVKPSFEEEGVSIVDRGNYFDVTLDYTTGLTPRRMGELFGKAILQMEPEYESLIDSYIAENINKNDYPGSFSRVEDLKPQLEQSYKEEIEGIASAFSGGNENKRADGKLSLDELYLFNLLPDVARGTQCSFISVFGESSETKSTISARILDWYGGSKNQLPRIQGVITIKHPQKSICSIGYMGYIGIITGLNDSKVFAAILDSQSGAPYSSEGRRSYPMDLRYALETQDTLDSAAEFMKEHSEQHTINYLLAFSDEKESKVLENNFSGTGTNGKEVRCELRGWDSKLNDGITWEMKNAVGSVNSFMLYGNKDNYSDNKCNTKRWENMKAELGKMGPVVTPDELKEVASFNGGSPGAFLDSGDLYNKMTLQIVVYQPESFELDVFFRPQESRKNPDKPVFEKIQIFN</sequence>
<gene>
    <name evidence="2" type="ORF">DFR58_1156</name>
</gene>
<evidence type="ECO:0000313" key="3">
    <source>
        <dbReference type="Proteomes" id="UP000253034"/>
    </source>
</evidence>
<feature type="signal peptide" evidence="1">
    <location>
        <begin position="1"/>
        <end position="22"/>
    </location>
</feature>
<evidence type="ECO:0000256" key="1">
    <source>
        <dbReference type="SAM" id="SignalP"/>
    </source>
</evidence>
<dbReference type="InterPro" id="IPR047794">
    <property type="entry name" value="C45_proenzyme-like"/>
</dbReference>
<dbReference type="RefSeq" id="WP_242987626.1">
    <property type="nucleotide sequence ID" value="NZ_QPJT01000015.1"/>
</dbReference>
<dbReference type="AlphaFoldDB" id="A0A369AYP2"/>
<organism evidence="2 3">
    <name type="scientific">Anaerobacterium chartisolvens</name>
    <dbReference type="NCBI Taxonomy" id="1297424"/>
    <lineage>
        <taxon>Bacteria</taxon>
        <taxon>Bacillati</taxon>
        <taxon>Bacillota</taxon>
        <taxon>Clostridia</taxon>
        <taxon>Eubacteriales</taxon>
        <taxon>Oscillospiraceae</taxon>
        <taxon>Anaerobacterium</taxon>
    </lineage>
</organism>
<feature type="chain" id="PRO_5016605105" description="Acyl-CoA:6-aminopenicillanic acid acyl transferase" evidence="1">
    <location>
        <begin position="23"/>
        <end position="432"/>
    </location>
</feature>
<accession>A0A369AYP2</accession>
<comment type="caution">
    <text evidence="2">The sequence shown here is derived from an EMBL/GenBank/DDBJ whole genome shotgun (WGS) entry which is preliminary data.</text>
</comment>
<evidence type="ECO:0008006" key="4">
    <source>
        <dbReference type="Google" id="ProtNLM"/>
    </source>
</evidence>
<reference evidence="2 3" key="1">
    <citation type="submission" date="2018-07" db="EMBL/GenBank/DDBJ databases">
        <title>Genomic Encyclopedia of Type Strains, Phase IV (KMG-IV): sequencing the most valuable type-strain genomes for metagenomic binning, comparative biology and taxonomic classification.</title>
        <authorList>
            <person name="Goeker M."/>
        </authorList>
    </citation>
    <scope>NUCLEOTIDE SEQUENCE [LARGE SCALE GENOMIC DNA]</scope>
    <source>
        <strain evidence="2 3">DSM 27016</strain>
    </source>
</reference>
<dbReference type="NCBIfam" id="NF040521">
    <property type="entry name" value="C45_proenzyme"/>
    <property type="match status" value="1"/>
</dbReference>
<evidence type="ECO:0000313" key="2">
    <source>
        <dbReference type="EMBL" id="RCX14283.1"/>
    </source>
</evidence>
<name>A0A369AYP2_9FIRM</name>
<keyword evidence="1" id="KW-0732">Signal</keyword>
<dbReference type="Gene3D" id="3.60.60.10">
    <property type="entry name" value="Penicillin V Acylase, Chain A"/>
    <property type="match status" value="1"/>
</dbReference>
<keyword evidence="3" id="KW-1185">Reference proteome</keyword>
<dbReference type="EMBL" id="QPJT01000015">
    <property type="protein sequence ID" value="RCX14283.1"/>
    <property type="molecule type" value="Genomic_DNA"/>
</dbReference>
<protein>
    <recommendedName>
        <fullName evidence="4">Acyl-CoA:6-aminopenicillanic acid acyl transferase</fullName>
    </recommendedName>
</protein>
<dbReference type="Proteomes" id="UP000253034">
    <property type="component" value="Unassembled WGS sequence"/>
</dbReference>
<dbReference type="PANTHER" id="PTHR35190">
    <property type="entry name" value="PROTEIN DCD1B"/>
    <property type="match status" value="1"/>
</dbReference>
<dbReference type="InterPro" id="IPR047803">
    <property type="entry name" value="DCD1A/B-like"/>
</dbReference>